<dbReference type="Proteomes" id="UP000780801">
    <property type="component" value="Unassembled WGS sequence"/>
</dbReference>
<proteinExistence type="predicted"/>
<keyword evidence="4" id="KW-1185">Reference proteome</keyword>
<dbReference type="OrthoDB" id="44015at2759"/>
<feature type="region of interest" description="Disordered" evidence="1">
    <location>
        <begin position="309"/>
        <end position="356"/>
    </location>
</feature>
<dbReference type="GO" id="GO:0048268">
    <property type="term" value="P:clathrin coat assembly"/>
    <property type="evidence" value="ECO:0007669"/>
    <property type="project" value="InterPro"/>
</dbReference>
<protein>
    <recommendedName>
        <fullName evidence="2">AP180 N-terminal homology (ANTH) domain-containing protein</fullName>
    </recommendedName>
</protein>
<accession>A0A9P6FX29</accession>
<comment type="caution">
    <text evidence="3">The sequence shown here is derived from an EMBL/GenBank/DDBJ whole genome shotgun (WGS) entry which is preliminary data.</text>
</comment>
<dbReference type="EMBL" id="JAABOA010000813">
    <property type="protein sequence ID" value="KAF9583094.1"/>
    <property type="molecule type" value="Genomic_DNA"/>
</dbReference>
<dbReference type="Gene3D" id="1.20.58.150">
    <property type="entry name" value="ANTH domain"/>
    <property type="match status" value="1"/>
</dbReference>
<reference evidence="3" key="1">
    <citation type="journal article" date="2020" name="Fungal Divers.">
        <title>Resolving the Mortierellaceae phylogeny through synthesis of multi-gene phylogenetics and phylogenomics.</title>
        <authorList>
            <person name="Vandepol N."/>
            <person name="Liber J."/>
            <person name="Desiro A."/>
            <person name="Na H."/>
            <person name="Kennedy M."/>
            <person name="Barry K."/>
            <person name="Grigoriev I.V."/>
            <person name="Miller A.N."/>
            <person name="O'Donnell K."/>
            <person name="Stajich J.E."/>
            <person name="Bonito G."/>
        </authorList>
    </citation>
    <scope>NUCLEOTIDE SEQUENCE</scope>
    <source>
        <strain evidence="3">KOD1015</strain>
    </source>
</reference>
<organism evidence="3 4">
    <name type="scientific">Lunasporangiospora selenospora</name>
    <dbReference type="NCBI Taxonomy" id="979761"/>
    <lineage>
        <taxon>Eukaryota</taxon>
        <taxon>Fungi</taxon>
        <taxon>Fungi incertae sedis</taxon>
        <taxon>Mucoromycota</taxon>
        <taxon>Mortierellomycotina</taxon>
        <taxon>Mortierellomycetes</taxon>
        <taxon>Mortierellales</taxon>
        <taxon>Mortierellaceae</taxon>
        <taxon>Lunasporangiospora</taxon>
    </lineage>
</organism>
<evidence type="ECO:0000313" key="4">
    <source>
        <dbReference type="Proteomes" id="UP000780801"/>
    </source>
</evidence>
<dbReference type="SUPFAM" id="SSF89009">
    <property type="entry name" value="GAT-like domain"/>
    <property type="match status" value="1"/>
</dbReference>
<dbReference type="PANTHER" id="PTHR22951:SF5">
    <property type="entry name" value="PHOSPHATIDYLINOSITOL-BINDING CLATHRIN ASSEMBLY PROTEIN LAP"/>
    <property type="match status" value="1"/>
</dbReference>
<dbReference type="InterPro" id="IPR011417">
    <property type="entry name" value="ANTH_dom"/>
</dbReference>
<evidence type="ECO:0000313" key="3">
    <source>
        <dbReference type="EMBL" id="KAF9583094.1"/>
    </source>
</evidence>
<evidence type="ECO:0000256" key="1">
    <source>
        <dbReference type="SAM" id="MobiDB-lite"/>
    </source>
</evidence>
<dbReference type="PANTHER" id="PTHR22951">
    <property type="entry name" value="CLATHRIN ASSEMBLY PROTEIN"/>
    <property type="match status" value="1"/>
</dbReference>
<dbReference type="GO" id="GO:0030136">
    <property type="term" value="C:clathrin-coated vesicle"/>
    <property type="evidence" value="ECO:0007669"/>
    <property type="project" value="InterPro"/>
</dbReference>
<dbReference type="GO" id="GO:0072583">
    <property type="term" value="P:clathrin-dependent endocytosis"/>
    <property type="evidence" value="ECO:0007669"/>
    <property type="project" value="InterPro"/>
</dbReference>
<gene>
    <name evidence="3" type="ORF">BGW38_010262</name>
</gene>
<name>A0A9P6FX29_9FUNG</name>
<feature type="compositionally biased region" description="Low complexity" evidence="1">
    <location>
        <begin position="309"/>
        <end position="337"/>
    </location>
</feature>
<dbReference type="GO" id="GO:0005546">
    <property type="term" value="F:phosphatidylinositol-4,5-bisphosphate binding"/>
    <property type="evidence" value="ECO:0007669"/>
    <property type="project" value="TreeGrafter"/>
</dbReference>
<dbReference type="GO" id="GO:0000149">
    <property type="term" value="F:SNARE binding"/>
    <property type="evidence" value="ECO:0007669"/>
    <property type="project" value="TreeGrafter"/>
</dbReference>
<dbReference type="GO" id="GO:0005905">
    <property type="term" value="C:clathrin-coated pit"/>
    <property type="evidence" value="ECO:0007669"/>
    <property type="project" value="TreeGrafter"/>
</dbReference>
<dbReference type="InterPro" id="IPR014712">
    <property type="entry name" value="ANTH_dom_sf"/>
</dbReference>
<feature type="domain" description="AP180 N-terminal homology (ANTH)" evidence="2">
    <location>
        <begin position="86"/>
        <end position="288"/>
    </location>
</feature>
<evidence type="ECO:0000259" key="2">
    <source>
        <dbReference type="Pfam" id="PF07651"/>
    </source>
</evidence>
<dbReference type="Pfam" id="PF07651">
    <property type="entry name" value="ANTH"/>
    <property type="match status" value="1"/>
</dbReference>
<feature type="compositionally biased region" description="Basic and acidic residues" evidence="1">
    <location>
        <begin position="345"/>
        <end position="356"/>
    </location>
</feature>
<dbReference type="GO" id="GO:0005545">
    <property type="term" value="F:1-phosphatidylinositol binding"/>
    <property type="evidence" value="ECO:0007669"/>
    <property type="project" value="InterPro"/>
</dbReference>
<dbReference type="GO" id="GO:0032050">
    <property type="term" value="F:clathrin heavy chain binding"/>
    <property type="evidence" value="ECO:0007669"/>
    <property type="project" value="TreeGrafter"/>
</dbReference>
<feature type="non-terminal residue" evidence="3">
    <location>
        <position position="1"/>
    </location>
</feature>
<sequence length="565" mass="62426">MDKAVNGATKPKCMYPKQKYLDIAHVNIPSRLECYHATTMQLVLTPGPCPWVNSFSSVVWRFNINAKYYANHERITTKDVKQYMDLVHLLMRSNAGNDVLSYCASQRGILSAAYKGGTHSGQAGTIQAYTSYLNEKIHVYGEVQRDLVRTGVQGRDGFLRNLPVSKGLLHYVSALQKQIGALLDCKFYVDELSNEVTIGAFALLVQDLLRLFQAMNEGVINILQNFFEMTKDQARLGLQIYKTFAEQTTKAVEYFSVAKRMERVIHTDIPQLKHAPLSLVRTLEEYVNSPDFEEGQASVSKSKTLVSSKSAVKSPSTTKTTTTSTPAKSTTSTSAQAAKDDDDIWTPKKTTDESKRLSTKKDMIDFFSSIDNEETAIVQSPNDFQAQMLAGNDFQQFQLQLQQQQQLFQMQQQQLQAQQNMMLQAQPTGFATDMLTAQQTGFNTNPFSQQFQQQPQPTGMMNNGNDFLGLMGANSMGMNNMNAIAPQSTGNPFRMGSTTPGSAASLMTTPSLPMMTGPTHFNSMPSLASQPTGAVGTNPFMPSSNPLNPFSPNYGKLPAQPTGVM</sequence>
<dbReference type="GO" id="GO:0006900">
    <property type="term" value="P:vesicle budding from membrane"/>
    <property type="evidence" value="ECO:0007669"/>
    <property type="project" value="TreeGrafter"/>
</dbReference>
<dbReference type="AlphaFoldDB" id="A0A9P6FX29"/>
<dbReference type="InterPro" id="IPR008942">
    <property type="entry name" value="ENTH_VHS"/>
</dbReference>
<dbReference type="InterPro" id="IPR045192">
    <property type="entry name" value="AP180-like"/>
</dbReference>
<dbReference type="Gene3D" id="1.25.40.90">
    <property type="match status" value="1"/>
</dbReference>